<proteinExistence type="predicted"/>
<dbReference type="EMBL" id="FQTV01000003">
    <property type="protein sequence ID" value="SHE84271.1"/>
    <property type="molecule type" value="Genomic_DNA"/>
</dbReference>
<dbReference type="RefSeq" id="WP_073399508.1">
    <property type="nucleotide sequence ID" value="NZ_FQTV01000003.1"/>
</dbReference>
<dbReference type="STRING" id="1297750.SAMN05444405_103162"/>
<accession>A0A1M4WSK0</accession>
<keyword evidence="2" id="KW-1185">Reference proteome</keyword>
<gene>
    <name evidence="1" type="ORF">SAMN05444405_103162</name>
</gene>
<dbReference type="Proteomes" id="UP000184509">
    <property type="component" value="Unassembled WGS sequence"/>
</dbReference>
<sequence>MKKMLLILSYIILSNNSLFGQDQIYKAISDSEFKLYRDIVSTLKDTSFIVYPLIEKHISSSMLDIPELIQKYGFNREQFRKSAIDDVFIIKNNSSFNAINPDSIDSYQNYKEANDTLIFEPFLYAIKKHYHKSAVCYFNKLLLSKNKKFAIAEYFISCGNLCGYGATVLMKKKKDKWIIIKYLTHSIS</sequence>
<dbReference type="OrthoDB" id="714084at2"/>
<reference evidence="1 2" key="1">
    <citation type="submission" date="2016-11" db="EMBL/GenBank/DDBJ databases">
        <authorList>
            <person name="Jaros S."/>
            <person name="Januszkiewicz K."/>
            <person name="Wedrychowicz H."/>
        </authorList>
    </citation>
    <scope>NUCLEOTIDE SEQUENCE [LARGE SCALE GENOMIC DNA]</scope>
    <source>
        <strain evidence="1 2">DSM 26991</strain>
    </source>
</reference>
<name>A0A1M4WSK0_9BACE</name>
<protein>
    <submittedName>
        <fullName evidence="1">Uncharacterized protein</fullName>
    </submittedName>
</protein>
<evidence type="ECO:0000313" key="1">
    <source>
        <dbReference type="EMBL" id="SHE84271.1"/>
    </source>
</evidence>
<organism evidence="1 2">
    <name type="scientific">Bacteroides luti</name>
    <dbReference type="NCBI Taxonomy" id="1297750"/>
    <lineage>
        <taxon>Bacteria</taxon>
        <taxon>Pseudomonadati</taxon>
        <taxon>Bacteroidota</taxon>
        <taxon>Bacteroidia</taxon>
        <taxon>Bacteroidales</taxon>
        <taxon>Bacteroidaceae</taxon>
        <taxon>Bacteroides</taxon>
    </lineage>
</organism>
<dbReference type="AlphaFoldDB" id="A0A1M4WSK0"/>
<evidence type="ECO:0000313" key="2">
    <source>
        <dbReference type="Proteomes" id="UP000184509"/>
    </source>
</evidence>